<dbReference type="EnsemblPlants" id="ORGLA08G0138600.1">
    <property type="protein sequence ID" value="ORGLA08G0138600.1"/>
    <property type="gene ID" value="ORGLA08G0138600"/>
</dbReference>
<evidence type="ECO:0000256" key="1">
    <source>
        <dbReference type="SAM" id="MobiDB-lite"/>
    </source>
</evidence>
<feature type="compositionally biased region" description="Basic residues" evidence="1">
    <location>
        <begin position="97"/>
        <end position="113"/>
    </location>
</feature>
<dbReference type="AlphaFoldDB" id="I1QIY5"/>
<dbReference type="HOGENOM" id="CLU_2053337_0_0_1"/>
<protein>
    <submittedName>
        <fullName evidence="2">Uncharacterized protein</fullName>
    </submittedName>
</protein>
<feature type="region of interest" description="Disordered" evidence="1">
    <location>
        <begin position="93"/>
        <end position="120"/>
    </location>
</feature>
<reference evidence="2" key="1">
    <citation type="submission" date="2015-06" db="UniProtKB">
        <authorList>
            <consortium name="EnsemblPlants"/>
        </authorList>
    </citation>
    <scope>IDENTIFICATION</scope>
</reference>
<sequence length="120" mass="13519">MTFGNCLRGWVCFFPDPRRCWGRRRGVSHLVGGRGEEVREAASWRPTSGSWIPASGRSRRQWSAVQLPASWIPTSSWEVGDAARTTALMVGGAGRCHGSRRREGRGRGRWRRRAAVERRA</sequence>
<keyword evidence="3" id="KW-1185">Reference proteome</keyword>
<evidence type="ECO:0000313" key="3">
    <source>
        <dbReference type="Proteomes" id="UP000007306"/>
    </source>
</evidence>
<accession>I1QIY5</accession>
<evidence type="ECO:0000313" key="2">
    <source>
        <dbReference type="EnsemblPlants" id="ORGLA08G0138600.1"/>
    </source>
</evidence>
<dbReference type="Gramene" id="ORGLA08G0138600.1">
    <property type="protein sequence ID" value="ORGLA08G0138600.1"/>
    <property type="gene ID" value="ORGLA08G0138600"/>
</dbReference>
<reference evidence="2 3" key="2">
    <citation type="submission" date="2018-04" db="EMBL/GenBank/DDBJ databases">
        <title>OglaRS2 (Oryza glaberrima Reference Sequence Version 2).</title>
        <authorList>
            <person name="Zhang J."/>
            <person name="Kudrna D."/>
            <person name="Lee S."/>
            <person name="Talag J."/>
            <person name="Rajasekar S."/>
            <person name="Wing R.A."/>
        </authorList>
    </citation>
    <scope>NUCLEOTIDE SEQUENCE [LARGE SCALE GENOMIC DNA]</scope>
    <source>
        <strain evidence="2 3">cv. IRGC 96717</strain>
    </source>
</reference>
<dbReference type="Proteomes" id="UP000007306">
    <property type="component" value="Chromosome 8"/>
</dbReference>
<proteinExistence type="predicted"/>
<name>I1QIY5_ORYGL</name>
<organism evidence="2 3">
    <name type="scientific">Oryza glaberrima</name>
    <name type="common">African rice</name>
    <dbReference type="NCBI Taxonomy" id="4538"/>
    <lineage>
        <taxon>Eukaryota</taxon>
        <taxon>Viridiplantae</taxon>
        <taxon>Streptophyta</taxon>
        <taxon>Embryophyta</taxon>
        <taxon>Tracheophyta</taxon>
        <taxon>Spermatophyta</taxon>
        <taxon>Magnoliopsida</taxon>
        <taxon>Liliopsida</taxon>
        <taxon>Poales</taxon>
        <taxon>Poaceae</taxon>
        <taxon>BOP clade</taxon>
        <taxon>Oryzoideae</taxon>
        <taxon>Oryzeae</taxon>
        <taxon>Oryzinae</taxon>
        <taxon>Oryza</taxon>
    </lineage>
</organism>